<name>A0A8S9X1D5_APOLU</name>
<evidence type="ECO:0000313" key="2">
    <source>
        <dbReference type="Proteomes" id="UP000466442"/>
    </source>
</evidence>
<dbReference type="InterPro" id="IPR036397">
    <property type="entry name" value="RNaseH_sf"/>
</dbReference>
<gene>
    <name evidence="1" type="ORF">GE061_004282</name>
</gene>
<evidence type="ECO:0008006" key="3">
    <source>
        <dbReference type="Google" id="ProtNLM"/>
    </source>
</evidence>
<sequence length="164" mass="18295">MPIVELGRGLALQLPKRTPKTQTQRSLNEICILNAKGTLETRNQLVKFIWIRGHKNIQGNTIADQEAREALHLSMRLCQPPCLPHIDLNHSPSQAQLNAWRKYHDEYPAWVIGMKSCSFLHLRSAGTTKRPPLDPKLSTKQLPGYIKATVPPKGCSGMASGHCS</sequence>
<dbReference type="OrthoDB" id="3265515at2759"/>
<accession>A0A8S9X1D5</accession>
<dbReference type="AlphaFoldDB" id="A0A8S9X1D5"/>
<keyword evidence="2" id="KW-1185">Reference proteome</keyword>
<dbReference type="Proteomes" id="UP000466442">
    <property type="component" value="Linkage Group LG12"/>
</dbReference>
<proteinExistence type="predicted"/>
<dbReference type="EMBL" id="WIXP02000012">
    <property type="protein sequence ID" value="KAF6201886.1"/>
    <property type="molecule type" value="Genomic_DNA"/>
</dbReference>
<evidence type="ECO:0000313" key="1">
    <source>
        <dbReference type="EMBL" id="KAF6201886.1"/>
    </source>
</evidence>
<organism evidence="1 2">
    <name type="scientific">Apolygus lucorum</name>
    <name type="common">Small green plant bug</name>
    <name type="synonym">Lygocoris lucorum</name>
    <dbReference type="NCBI Taxonomy" id="248454"/>
    <lineage>
        <taxon>Eukaryota</taxon>
        <taxon>Metazoa</taxon>
        <taxon>Ecdysozoa</taxon>
        <taxon>Arthropoda</taxon>
        <taxon>Hexapoda</taxon>
        <taxon>Insecta</taxon>
        <taxon>Pterygota</taxon>
        <taxon>Neoptera</taxon>
        <taxon>Paraneoptera</taxon>
        <taxon>Hemiptera</taxon>
        <taxon>Heteroptera</taxon>
        <taxon>Panheteroptera</taxon>
        <taxon>Cimicomorpha</taxon>
        <taxon>Miridae</taxon>
        <taxon>Mirini</taxon>
        <taxon>Apolygus</taxon>
    </lineage>
</organism>
<dbReference type="GO" id="GO:0003676">
    <property type="term" value="F:nucleic acid binding"/>
    <property type="evidence" value="ECO:0007669"/>
    <property type="project" value="InterPro"/>
</dbReference>
<reference evidence="1" key="1">
    <citation type="journal article" date="2021" name="Mol. Ecol. Resour.">
        <title>Apolygus lucorum genome provides insights into omnivorousness and mesophyll feeding.</title>
        <authorList>
            <person name="Liu Y."/>
            <person name="Liu H."/>
            <person name="Wang H."/>
            <person name="Huang T."/>
            <person name="Liu B."/>
            <person name="Yang B."/>
            <person name="Yin L."/>
            <person name="Li B."/>
            <person name="Zhang Y."/>
            <person name="Zhang S."/>
            <person name="Jiang F."/>
            <person name="Zhang X."/>
            <person name="Ren Y."/>
            <person name="Wang B."/>
            <person name="Wang S."/>
            <person name="Lu Y."/>
            <person name="Wu K."/>
            <person name="Fan W."/>
            <person name="Wang G."/>
        </authorList>
    </citation>
    <scope>NUCLEOTIDE SEQUENCE</scope>
    <source>
        <strain evidence="1">12Hb</strain>
    </source>
</reference>
<dbReference type="Gene3D" id="3.30.420.10">
    <property type="entry name" value="Ribonuclease H-like superfamily/Ribonuclease H"/>
    <property type="match status" value="1"/>
</dbReference>
<protein>
    <recommendedName>
        <fullName evidence="3">RNase H type-1 domain-containing protein</fullName>
    </recommendedName>
</protein>
<dbReference type="InterPro" id="IPR012337">
    <property type="entry name" value="RNaseH-like_sf"/>
</dbReference>
<comment type="caution">
    <text evidence="1">The sequence shown here is derived from an EMBL/GenBank/DDBJ whole genome shotgun (WGS) entry which is preliminary data.</text>
</comment>
<dbReference type="SUPFAM" id="SSF53098">
    <property type="entry name" value="Ribonuclease H-like"/>
    <property type="match status" value="1"/>
</dbReference>